<dbReference type="VEuPathDB" id="FungiDB:MAPG_06803"/>
<reference evidence="3" key="4">
    <citation type="journal article" date="2015" name="G3 (Bethesda)">
        <title>Genome sequences of three phytopathogenic species of the Magnaporthaceae family of fungi.</title>
        <authorList>
            <person name="Okagaki L.H."/>
            <person name="Nunes C.C."/>
            <person name="Sailsbery J."/>
            <person name="Clay B."/>
            <person name="Brown D."/>
            <person name="John T."/>
            <person name="Oh Y."/>
            <person name="Young N."/>
            <person name="Fitzgerald M."/>
            <person name="Haas B.J."/>
            <person name="Zeng Q."/>
            <person name="Young S."/>
            <person name="Adiconis X."/>
            <person name="Fan L."/>
            <person name="Levin J.Z."/>
            <person name="Mitchell T.K."/>
            <person name="Okubara P.A."/>
            <person name="Farman M.L."/>
            <person name="Kohn L.M."/>
            <person name="Birren B."/>
            <person name="Ma L.-J."/>
            <person name="Dean R.A."/>
        </authorList>
    </citation>
    <scope>NUCLEOTIDE SEQUENCE</scope>
    <source>
        <strain evidence="3">ATCC 64411 / 73-15</strain>
    </source>
</reference>
<reference evidence="4" key="1">
    <citation type="submission" date="2010-05" db="EMBL/GenBank/DDBJ databases">
        <title>The genome sequence of Magnaporthe poae strain ATCC 64411.</title>
        <authorList>
            <person name="Ma L.-J."/>
            <person name="Dead R."/>
            <person name="Young S."/>
            <person name="Zeng Q."/>
            <person name="Koehrsen M."/>
            <person name="Alvarado L."/>
            <person name="Berlin A."/>
            <person name="Chapman S.B."/>
            <person name="Chen Z."/>
            <person name="Freedman E."/>
            <person name="Gellesch M."/>
            <person name="Goldberg J."/>
            <person name="Griggs A."/>
            <person name="Gujja S."/>
            <person name="Heilman E.R."/>
            <person name="Heiman D."/>
            <person name="Hepburn T."/>
            <person name="Howarth C."/>
            <person name="Jen D."/>
            <person name="Larson L."/>
            <person name="Mehta T."/>
            <person name="Neiman D."/>
            <person name="Pearson M."/>
            <person name="Roberts A."/>
            <person name="Saif S."/>
            <person name="Shea T."/>
            <person name="Shenoy N."/>
            <person name="Sisk P."/>
            <person name="Stolte C."/>
            <person name="Sykes S."/>
            <person name="Walk T."/>
            <person name="White J."/>
            <person name="Yandava C."/>
            <person name="Haas B."/>
            <person name="Nusbaum C."/>
            <person name="Birren B."/>
        </authorList>
    </citation>
    <scope>NUCLEOTIDE SEQUENCE [LARGE SCALE GENOMIC DNA]</scope>
    <source>
        <strain evidence="4">ATCC 64411 / 73-15</strain>
    </source>
</reference>
<organism evidence="3 4">
    <name type="scientific">Magnaporthiopsis poae (strain ATCC 64411 / 73-15)</name>
    <name type="common">Kentucky bluegrass fungus</name>
    <name type="synonym">Magnaporthe poae</name>
    <dbReference type="NCBI Taxonomy" id="644358"/>
    <lineage>
        <taxon>Eukaryota</taxon>
        <taxon>Fungi</taxon>
        <taxon>Dikarya</taxon>
        <taxon>Ascomycota</taxon>
        <taxon>Pezizomycotina</taxon>
        <taxon>Sordariomycetes</taxon>
        <taxon>Sordariomycetidae</taxon>
        <taxon>Magnaporthales</taxon>
        <taxon>Magnaporthaceae</taxon>
        <taxon>Magnaporthiopsis</taxon>
    </lineage>
</organism>
<reference evidence="3" key="5">
    <citation type="submission" date="2015-06" db="UniProtKB">
        <authorList>
            <consortium name="EnsemblFungi"/>
        </authorList>
    </citation>
    <scope>IDENTIFICATION</scope>
    <source>
        <strain evidence="3">ATCC 64411</strain>
    </source>
</reference>
<evidence type="ECO:0000256" key="1">
    <source>
        <dbReference type="SAM" id="Phobius"/>
    </source>
</evidence>
<proteinExistence type="predicted"/>
<sequence length="293" mass="33210">MMRGSSPRRLERKPHRLCMHYIYHRHRRKKRSLPRHMPASLPAFSSGHYQPSLPRCFRRKCLLSQGRSPKDGQPCGPQTYIFRHRPALTPGDAPPPRPPPPLSAPQHLHVVCLVRPPSDPVDLSTTHRGGGRPDPAAAIGRLALDLIHLSLPPFSFRWRACVCVCVCVCVCALCVGVWPFQHGRFCFLFLFGAGPARPETSFNSLVFYYYYFFLSIFFFSSLSSRLAACNPRQPLLQPLPGSRFQLDPLGFLCPKSCVASGRARGLRVLKAARREDRFYRKQSSRCMFLLPVV</sequence>
<dbReference type="EMBL" id="GL876970">
    <property type="protein sequence ID" value="KLU87810.1"/>
    <property type="molecule type" value="Genomic_DNA"/>
</dbReference>
<dbReference type="EMBL" id="ADBL01001639">
    <property type="status" value="NOT_ANNOTATED_CDS"/>
    <property type="molecule type" value="Genomic_DNA"/>
</dbReference>
<evidence type="ECO:0000313" key="4">
    <source>
        <dbReference type="Proteomes" id="UP000011715"/>
    </source>
</evidence>
<keyword evidence="1" id="KW-0812">Transmembrane</keyword>
<dbReference type="Proteomes" id="UP000011715">
    <property type="component" value="Unassembled WGS sequence"/>
</dbReference>
<reference evidence="2" key="2">
    <citation type="submission" date="2010-05" db="EMBL/GenBank/DDBJ databases">
        <title>The Genome Sequence of Magnaporthe poae strain ATCC 64411.</title>
        <authorList>
            <consortium name="The Broad Institute Genome Sequencing Platform"/>
            <consortium name="Broad Institute Genome Sequencing Center for Infectious Disease"/>
            <person name="Ma L.-J."/>
            <person name="Dead R."/>
            <person name="Young S."/>
            <person name="Zeng Q."/>
            <person name="Koehrsen M."/>
            <person name="Alvarado L."/>
            <person name="Berlin A."/>
            <person name="Chapman S.B."/>
            <person name="Chen Z."/>
            <person name="Freedman E."/>
            <person name="Gellesch M."/>
            <person name="Goldberg J."/>
            <person name="Griggs A."/>
            <person name="Gujja S."/>
            <person name="Heilman E.R."/>
            <person name="Heiman D."/>
            <person name="Hepburn T."/>
            <person name="Howarth C."/>
            <person name="Jen D."/>
            <person name="Larson L."/>
            <person name="Mehta T."/>
            <person name="Neiman D."/>
            <person name="Pearson M."/>
            <person name="Roberts A."/>
            <person name="Saif S."/>
            <person name="Shea T."/>
            <person name="Shenoy N."/>
            <person name="Sisk P."/>
            <person name="Stolte C."/>
            <person name="Sykes S."/>
            <person name="Walk T."/>
            <person name="White J."/>
            <person name="Yandava C."/>
            <person name="Haas B."/>
            <person name="Nusbaum C."/>
            <person name="Birren B."/>
        </authorList>
    </citation>
    <scope>NUCLEOTIDE SEQUENCE</scope>
    <source>
        <strain evidence="2">ATCC 64411</strain>
    </source>
</reference>
<name>A0A0C4E310_MAGP6</name>
<keyword evidence="1" id="KW-0472">Membrane</keyword>
<evidence type="ECO:0000313" key="3">
    <source>
        <dbReference type="EnsemblFungi" id="MAPG_06803T0"/>
    </source>
</evidence>
<dbReference type="EnsemblFungi" id="MAPG_06803T0">
    <property type="protein sequence ID" value="MAPG_06803T0"/>
    <property type="gene ID" value="MAPG_06803"/>
</dbReference>
<keyword evidence="4" id="KW-1185">Reference proteome</keyword>
<feature type="transmembrane region" description="Helical" evidence="1">
    <location>
        <begin position="208"/>
        <end position="228"/>
    </location>
</feature>
<feature type="transmembrane region" description="Helical" evidence="1">
    <location>
        <begin position="160"/>
        <end position="180"/>
    </location>
</feature>
<accession>A0A0C4E310</accession>
<keyword evidence="1" id="KW-1133">Transmembrane helix</keyword>
<gene>
    <name evidence="2" type="ORF">MAPG_06803</name>
</gene>
<dbReference type="AlphaFoldDB" id="A0A0C4E310"/>
<reference evidence="2" key="3">
    <citation type="submission" date="2011-03" db="EMBL/GenBank/DDBJ databases">
        <title>Annotation of Magnaporthe poae ATCC 64411.</title>
        <authorList>
            <person name="Ma L.-J."/>
            <person name="Dead R."/>
            <person name="Young S.K."/>
            <person name="Zeng Q."/>
            <person name="Gargeya S."/>
            <person name="Fitzgerald M."/>
            <person name="Haas B."/>
            <person name="Abouelleil A."/>
            <person name="Alvarado L."/>
            <person name="Arachchi H.M."/>
            <person name="Berlin A."/>
            <person name="Brown A."/>
            <person name="Chapman S.B."/>
            <person name="Chen Z."/>
            <person name="Dunbar C."/>
            <person name="Freedman E."/>
            <person name="Gearin G."/>
            <person name="Gellesch M."/>
            <person name="Goldberg J."/>
            <person name="Griggs A."/>
            <person name="Gujja S."/>
            <person name="Heiman D."/>
            <person name="Howarth C."/>
            <person name="Larson L."/>
            <person name="Lui A."/>
            <person name="MacDonald P.J.P."/>
            <person name="Mehta T."/>
            <person name="Montmayeur A."/>
            <person name="Murphy C."/>
            <person name="Neiman D."/>
            <person name="Pearson M."/>
            <person name="Priest M."/>
            <person name="Roberts A."/>
            <person name="Saif S."/>
            <person name="Shea T."/>
            <person name="Shenoy N."/>
            <person name="Sisk P."/>
            <person name="Stolte C."/>
            <person name="Sykes S."/>
            <person name="Yandava C."/>
            <person name="Wortman J."/>
            <person name="Nusbaum C."/>
            <person name="Birren B."/>
        </authorList>
    </citation>
    <scope>NUCLEOTIDE SEQUENCE</scope>
    <source>
        <strain evidence="2">ATCC 64411</strain>
    </source>
</reference>
<evidence type="ECO:0000313" key="2">
    <source>
        <dbReference type="EMBL" id="KLU87810.1"/>
    </source>
</evidence>
<protein>
    <submittedName>
        <fullName evidence="2 3">Uncharacterized protein</fullName>
    </submittedName>
</protein>